<comment type="caution">
    <text evidence="2">The sequence shown here is derived from an EMBL/GenBank/DDBJ whole genome shotgun (WGS) entry which is preliminary data.</text>
</comment>
<name>A0AAN8KDL7_9TELE</name>
<feature type="region of interest" description="Disordered" evidence="1">
    <location>
        <begin position="467"/>
        <end position="496"/>
    </location>
</feature>
<proteinExistence type="predicted"/>
<organism evidence="2 3">
    <name type="scientific">Coregonus suidteri</name>
    <dbReference type="NCBI Taxonomy" id="861788"/>
    <lineage>
        <taxon>Eukaryota</taxon>
        <taxon>Metazoa</taxon>
        <taxon>Chordata</taxon>
        <taxon>Craniata</taxon>
        <taxon>Vertebrata</taxon>
        <taxon>Euteleostomi</taxon>
        <taxon>Actinopterygii</taxon>
        <taxon>Neopterygii</taxon>
        <taxon>Teleostei</taxon>
        <taxon>Protacanthopterygii</taxon>
        <taxon>Salmoniformes</taxon>
        <taxon>Salmonidae</taxon>
        <taxon>Coregoninae</taxon>
        <taxon>Coregonus</taxon>
    </lineage>
</organism>
<evidence type="ECO:0000313" key="2">
    <source>
        <dbReference type="EMBL" id="KAK6293004.1"/>
    </source>
</evidence>
<reference evidence="2 3" key="1">
    <citation type="submission" date="2021-04" db="EMBL/GenBank/DDBJ databases">
        <authorList>
            <person name="De Guttry C."/>
            <person name="Zahm M."/>
            <person name="Klopp C."/>
            <person name="Cabau C."/>
            <person name="Louis A."/>
            <person name="Berthelot C."/>
            <person name="Parey E."/>
            <person name="Roest Crollius H."/>
            <person name="Montfort J."/>
            <person name="Robinson-Rechavi M."/>
            <person name="Bucao C."/>
            <person name="Bouchez O."/>
            <person name="Gislard M."/>
            <person name="Lluch J."/>
            <person name="Milhes M."/>
            <person name="Lampietro C."/>
            <person name="Lopez Roques C."/>
            <person name="Donnadieu C."/>
            <person name="Braasch I."/>
            <person name="Desvignes T."/>
            <person name="Postlethwait J."/>
            <person name="Bobe J."/>
            <person name="Wedekind C."/>
            <person name="Guiguen Y."/>
        </authorList>
    </citation>
    <scope>NUCLEOTIDE SEQUENCE [LARGE SCALE GENOMIC DNA]</scope>
    <source>
        <strain evidence="2">Cs_M1</strain>
        <tissue evidence="2">Blood</tissue>
    </source>
</reference>
<dbReference type="EMBL" id="JAGTTL010000037">
    <property type="protein sequence ID" value="KAK6293004.1"/>
    <property type="molecule type" value="Genomic_DNA"/>
</dbReference>
<evidence type="ECO:0000256" key="1">
    <source>
        <dbReference type="SAM" id="MobiDB-lite"/>
    </source>
</evidence>
<feature type="compositionally biased region" description="Low complexity" evidence="1">
    <location>
        <begin position="648"/>
        <end position="664"/>
    </location>
</feature>
<feature type="region of interest" description="Disordered" evidence="1">
    <location>
        <begin position="390"/>
        <end position="414"/>
    </location>
</feature>
<keyword evidence="3" id="KW-1185">Reference proteome</keyword>
<feature type="compositionally biased region" description="Low complexity" evidence="1">
    <location>
        <begin position="526"/>
        <end position="558"/>
    </location>
</feature>
<feature type="region of interest" description="Disordered" evidence="1">
    <location>
        <begin position="1"/>
        <end position="72"/>
    </location>
</feature>
<feature type="compositionally biased region" description="Basic and acidic residues" evidence="1">
    <location>
        <begin position="888"/>
        <end position="897"/>
    </location>
</feature>
<feature type="region of interest" description="Disordered" evidence="1">
    <location>
        <begin position="1180"/>
        <end position="1242"/>
    </location>
</feature>
<dbReference type="Proteomes" id="UP001356427">
    <property type="component" value="Unassembled WGS sequence"/>
</dbReference>
<feature type="region of interest" description="Disordered" evidence="1">
    <location>
        <begin position="1024"/>
        <end position="1065"/>
    </location>
</feature>
<feature type="region of interest" description="Disordered" evidence="1">
    <location>
        <begin position="1136"/>
        <end position="1165"/>
    </location>
</feature>
<feature type="compositionally biased region" description="Polar residues" evidence="1">
    <location>
        <begin position="390"/>
        <end position="404"/>
    </location>
</feature>
<feature type="compositionally biased region" description="Polar residues" evidence="1">
    <location>
        <begin position="684"/>
        <end position="697"/>
    </location>
</feature>
<feature type="region of interest" description="Disordered" evidence="1">
    <location>
        <begin position="1548"/>
        <end position="1604"/>
    </location>
</feature>
<feature type="compositionally biased region" description="Acidic residues" evidence="1">
    <location>
        <begin position="1573"/>
        <end position="1591"/>
    </location>
</feature>
<gene>
    <name evidence="2" type="ORF">J4Q44_G00365050</name>
</gene>
<evidence type="ECO:0000313" key="3">
    <source>
        <dbReference type="Proteomes" id="UP001356427"/>
    </source>
</evidence>
<feature type="compositionally biased region" description="Polar residues" evidence="1">
    <location>
        <begin position="926"/>
        <end position="935"/>
    </location>
</feature>
<feature type="region of interest" description="Disordered" evidence="1">
    <location>
        <begin position="1256"/>
        <end position="1420"/>
    </location>
</feature>
<feature type="compositionally biased region" description="Basic and acidic residues" evidence="1">
    <location>
        <begin position="1"/>
        <end position="61"/>
    </location>
</feature>
<feature type="region of interest" description="Disordered" evidence="1">
    <location>
        <begin position="648"/>
        <end position="771"/>
    </location>
</feature>
<feature type="compositionally biased region" description="Polar residues" evidence="1">
    <location>
        <begin position="559"/>
        <end position="574"/>
    </location>
</feature>
<feature type="compositionally biased region" description="Low complexity" evidence="1">
    <location>
        <begin position="898"/>
        <end position="910"/>
    </location>
</feature>
<feature type="compositionally biased region" description="Polar residues" evidence="1">
    <location>
        <begin position="1396"/>
        <end position="1420"/>
    </location>
</feature>
<protein>
    <submittedName>
        <fullName evidence="2">Uncharacterized protein</fullName>
    </submittedName>
</protein>
<feature type="region of interest" description="Disordered" evidence="1">
    <location>
        <begin position="886"/>
        <end position="947"/>
    </location>
</feature>
<feature type="region of interest" description="Disordered" evidence="1">
    <location>
        <begin position="521"/>
        <end position="586"/>
    </location>
</feature>
<feature type="compositionally biased region" description="Polar residues" evidence="1">
    <location>
        <begin position="1141"/>
        <end position="1163"/>
    </location>
</feature>
<feature type="compositionally biased region" description="Low complexity" evidence="1">
    <location>
        <begin position="1024"/>
        <end position="1047"/>
    </location>
</feature>
<feature type="compositionally biased region" description="Low complexity" evidence="1">
    <location>
        <begin position="1274"/>
        <end position="1284"/>
    </location>
</feature>
<sequence length="1604" mass="176500">MSTHDTAKVELRFLRGEKDRKEEETEGPKVPGQRDSKRTKKTTERPQDVRWSQEKNHHGNEVETDQCTQTPLSANSVGIEQTELTLRTREESHCQPAVLTRNPNQTCFTSSLSFRLSSPHSKKHDLEKLHSSQGAVRNTPIAHAQVKGEVSASDYFIPANRPSEEEEVTSLPFKEEEDSETAMLSSTLVSVLAPQWSGRLRRNKRGVAGTDIGVVGTATSESGQETQGSGQEVREGIMLLKPQVPLETDSVGQRQQQQFLETQNQRVGERGLTLGSQAHEKASTLGSSRSTMGGWYEGSTPSLKLDNPTKSPVSKPVSLDVSWGRLVNRGEKGGAVSPVTPSSPLSPDLHVHKGMLQAGRQGDQTSLLNSKPTTSSLLFSLRRLNTIASSTHSETNISSPTNNRPLPLPTSNHREANTHRTHLFSTLPNYKDTEGTPFTKLLQTSRAYPNPTFPSKQALLFSGLERLSPSERPDGTTVPINDTHLPSSPPSQYDHLDFQRSQSLPRGTTLRSTSWRNHITLEDSVSNPSSPLSPTTTTTINNNNNTSSLSSTSSNNITGPSSTNDNTGVNLQSSINNNNNLVTPNNTNLNINTVTGKHSTPSTLIRTYAQDIPDQDSYRILKTQDSLNSNDRQSQKPYCLSNISFSSNISSPASSSTLSSPIKSSKPDRYSRPSSYDTIYTPLTVFSPNSPKTPTRTETSDTLSSLSSHRILYKSHSPNPSSRQLSAQTSNAPTSLSSHRPLYSSCSFNTTSSMSQDPQNTPKSPPPVVRSQIPILSNTHTPTSQLQAPKTAYTPTTTPQALILKTAYVPSIPTPTRYTRPLSPASYTPISLSITTTQAPSTLPLSPPSSSPLVERTFKGSLDLSPNKHQPPVEGRVTAHRAWQESLEPQRSEESSRRLSQSHSPQSPLSPTRPLRSVGGPAIFSSLRSGSPTWATSPLSPPTPRTTKLQLWRGTSMHNLSIISDTLVKEGGQALSERVSDHTSQFTFNHTGTDSTALGPQRKTAAPLSLPNFESFYKPRISSPPYSTLKSSSPTLGEVTHTTSPQPLLSPPTSPQHYPFYSHHRARSQNSSKIVALEMDCVNNNSKQTSQENVETLVYRISKVDSSAILDSIRPAQPCFPRHTPDTRVVTEIKSNEHSRLPSQHSQVIGSPSCQSYQSSNDSGALDTEKVVCKRERFPKSAVAPLQTQSPKKGLFSLRSKRDNVVGTPAANLPRNPEMPQTEKPKKESEKSQKESSKMDLVLSRLRQTFRVKCLDEERRKRTPQPLSVRGASDSDVTESSGSSDRAEEERKEKWRENDEVLKPSNSFWAGSEHTSDMTKENEHSQFEGFKDNEEARNRDQPRVMDLPQFEAYKDESVTKPKNQPSSREISPTRRQFDAYKEESISRARKQPPQRAFSSVRCQPWDQSRSATLPAYRTSSGSPRNTFSVFHFSHKDSENDNVFHIPRFPQRKKTTSLCEPGDRGFGSGVGQHGSEGRLASFSSCADLKYGLEAVRSFSVTSVLSSRPSGPGRISTGPRVSSVSDLTYPALTFGEEVMTWDDFRVKDSRASQDSLSPRGRLPSRGYVSNLAAFEESDSGSDMDSDTTTDDEYYLAGDGGEKETEL</sequence>
<feature type="compositionally biased region" description="Low complexity" evidence="1">
    <location>
        <begin position="575"/>
        <end position="586"/>
    </location>
</feature>
<accession>A0AAN8KDL7</accession>
<feature type="compositionally biased region" description="Basic and acidic residues" evidence="1">
    <location>
        <begin position="1221"/>
        <end position="1238"/>
    </location>
</feature>
<feature type="compositionally biased region" description="Basic and acidic residues" evidence="1">
    <location>
        <begin position="1314"/>
        <end position="1343"/>
    </location>
</feature>
<feature type="compositionally biased region" description="Low complexity" evidence="1">
    <location>
        <begin position="744"/>
        <end position="755"/>
    </location>
</feature>
<feature type="compositionally biased region" description="Polar residues" evidence="1">
    <location>
        <begin position="716"/>
        <end position="738"/>
    </location>
</feature>
<feature type="compositionally biased region" description="Polar residues" evidence="1">
    <location>
        <begin position="1360"/>
        <end position="1370"/>
    </location>
</feature>
<feature type="compositionally biased region" description="Basic and acidic residues" evidence="1">
    <location>
        <begin position="1371"/>
        <end position="1386"/>
    </location>
</feature>
<feature type="compositionally biased region" description="Basic and acidic residues" evidence="1">
    <location>
        <begin position="1285"/>
        <end position="1302"/>
    </location>
</feature>